<keyword evidence="3" id="KW-1185">Reference proteome</keyword>
<gene>
    <name evidence="2" type="ORF">E4635_02405</name>
</gene>
<dbReference type="OrthoDB" id="9947644at2"/>
<organism evidence="2 3">
    <name type="scientific">Flavobacterium humi</name>
    <dbReference type="NCBI Taxonomy" id="2562683"/>
    <lineage>
        <taxon>Bacteria</taxon>
        <taxon>Pseudomonadati</taxon>
        <taxon>Bacteroidota</taxon>
        <taxon>Flavobacteriia</taxon>
        <taxon>Flavobacteriales</taxon>
        <taxon>Flavobacteriaceae</taxon>
        <taxon>Flavobacterium</taxon>
    </lineage>
</organism>
<reference evidence="2 3" key="1">
    <citation type="submission" date="2019-04" db="EMBL/GenBank/DDBJ databases">
        <title>Flavobacterium sp. strain DS2-A Genome sequencing and assembly.</title>
        <authorList>
            <person name="Kim I."/>
        </authorList>
    </citation>
    <scope>NUCLEOTIDE SEQUENCE [LARGE SCALE GENOMIC DNA]</scope>
    <source>
        <strain evidence="2 3">DS2-A</strain>
    </source>
</reference>
<protein>
    <submittedName>
        <fullName evidence="2">Uncharacterized protein</fullName>
    </submittedName>
</protein>
<comment type="caution">
    <text evidence="2">The sequence shown here is derived from an EMBL/GenBank/DDBJ whole genome shotgun (WGS) entry which is preliminary data.</text>
</comment>
<dbReference type="Proteomes" id="UP000297407">
    <property type="component" value="Unassembled WGS sequence"/>
</dbReference>
<keyword evidence="1" id="KW-0472">Membrane</keyword>
<evidence type="ECO:0000313" key="3">
    <source>
        <dbReference type="Proteomes" id="UP000297407"/>
    </source>
</evidence>
<feature type="transmembrane region" description="Helical" evidence="1">
    <location>
        <begin position="46"/>
        <end position="65"/>
    </location>
</feature>
<dbReference type="AlphaFoldDB" id="A0A4Z0LD45"/>
<evidence type="ECO:0000313" key="2">
    <source>
        <dbReference type="EMBL" id="TGD59801.1"/>
    </source>
</evidence>
<dbReference type="EMBL" id="SRLH01000001">
    <property type="protein sequence ID" value="TGD59801.1"/>
    <property type="molecule type" value="Genomic_DNA"/>
</dbReference>
<proteinExistence type="predicted"/>
<evidence type="ECO:0000256" key="1">
    <source>
        <dbReference type="SAM" id="Phobius"/>
    </source>
</evidence>
<name>A0A4Z0LD45_9FLAO</name>
<sequence length="66" mass="7295">MNIIEDGIGGIILNALWKLLKVIGTLIRWPFLSSKLNVEEIYQQNLSGVIGMVFLGAAITFTFLLS</sequence>
<keyword evidence="1" id="KW-0812">Transmembrane</keyword>
<keyword evidence="1" id="KW-1133">Transmembrane helix</keyword>
<accession>A0A4Z0LD45</accession>
<dbReference type="RefSeq" id="WP_135525008.1">
    <property type="nucleotide sequence ID" value="NZ_SRLH01000001.1"/>
</dbReference>